<organism evidence="6 7">
    <name type="scientific">Heterodera trifolii</name>
    <dbReference type="NCBI Taxonomy" id="157864"/>
    <lineage>
        <taxon>Eukaryota</taxon>
        <taxon>Metazoa</taxon>
        <taxon>Ecdysozoa</taxon>
        <taxon>Nematoda</taxon>
        <taxon>Chromadorea</taxon>
        <taxon>Rhabditida</taxon>
        <taxon>Tylenchina</taxon>
        <taxon>Tylenchomorpha</taxon>
        <taxon>Tylenchoidea</taxon>
        <taxon>Heteroderidae</taxon>
        <taxon>Heteroderinae</taxon>
        <taxon>Heterodera</taxon>
    </lineage>
</organism>
<proteinExistence type="predicted"/>
<gene>
    <name evidence="6" type="ORF">niasHT_039194</name>
</gene>
<sequence length="104" mass="11718">MAINFCSGILPNQKCEICETEIKPTEKLIVEKHTMHISCFKCAFCDVKLSVGACAMEPNLLERFGPLFFCADHILIAPAEKKEQILRKGHKEKGKKATNVNRKI</sequence>
<dbReference type="Proteomes" id="UP001620626">
    <property type="component" value="Unassembled WGS sequence"/>
</dbReference>
<name>A0ABD2I4U3_9BILA</name>
<evidence type="ECO:0000259" key="5">
    <source>
        <dbReference type="PROSITE" id="PS50023"/>
    </source>
</evidence>
<evidence type="ECO:0000256" key="3">
    <source>
        <dbReference type="ARBA" id="ARBA00023038"/>
    </source>
</evidence>
<evidence type="ECO:0000313" key="7">
    <source>
        <dbReference type="Proteomes" id="UP001620626"/>
    </source>
</evidence>
<evidence type="ECO:0000256" key="2">
    <source>
        <dbReference type="ARBA" id="ARBA00022833"/>
    </source>
</evidence>
<feature type="domain" description="LIM zinc-binding" evidence="5">
    <location>
        <begin position="13"/>
        <end position="80"/>
    </location>
</feature>
<protein>
    <recommendedName>
        <fullName evidence="5">LIM zinc-binding domain-containing protein</fullName>
    </recommendedName>
</protein>
<dbReference type="EMBL" id="JBICBT010001285">
    <property type="protein sequence ID" value="KAL3075114.1"/>
    <property type="molecule type" value="Genomic_DNA"/>
</dbReference>
<keyword evidence="7" id="KW-1185">Reference proteome</keyword>
<keyword evidence="2 4" id="KW-0862">Zinc</keyword>
<comment type="caution">
    <text evidence="6">The sequence shown here is derived from an EMBL/GenBank/DDBJ whole genome shotgun (WGS) entry which is preliminary data.</text>
</comment>
<dbReference type="Gene3D" id="2.10.110.10">
    <property type="entry name" value="Cysteine Rich Protein"/>
    <property type="match status" value="1"/>
</dbReference>
<keyword evidence="1 4" id="KW-0479">Metal-binding</keyword>
<dbReference type="InterPro" id="IPR001781">
    <property type="entry name" value="Znf_LIM"/>
</dbReference>
<keyword evidence="3 4" id="KW-0440">LIM domain</keyword>
<dbReference type="AlphaFoldDB" id="A0ABD2I4U3"/>
<accession>A0ABD2I4U3</accession>
<evidence type="ECO:0000256" key="4">
    <source>
        <dbReference type="PROSITE-ProRule" id="PRU00125"/>
    </source>
</evidence>
<dbReference type="PROSITE" id="PS50023">
    <property type="entry name" value="LIM_DOMAIN_2"/>
    <property type="match status" value="1"/>
</dbReference>
<reference evidence="6 7" key="1">
    <citation type="submission" date="2024-10" db="EMBL/GenBank/DDBJ databases">
        <authorList>
            <person name="Kim D."/>
        </authorList>
    </citation>
    <scope>NUCLEOTIDE SEQUENCE [LARGE SCALE GENOMIC DNA]</scope>
    <source>
        <strain evidence="6">BH-2024</strain>
    </source>
</reference>
<evidence type="ECO:0000313" key="6">
    <source>
        <dbReference type="EMBL" id="KAL3075114.1"/>
    </source>
</evidence>
<evidence type="ECO:0000256" key="1">
    <source>
        <dbReference type="ARBA" id="ARBA00022723"/>
    </source>
</evidence>
<dbReference type="Pfam" id="PF00412">
    <property type="entry name" value="LIM"/>
    <property type="match status" value="1"/>
</dbReference>
<dbReference type="GO" id="GO:0046872">
    <property type="term" value="F:metal ion binding"/>
    <property type="evidence" value="ECO:0007669"/>
    <property type="project" value="UniProtKB-KW"/>
</dbReference>